<dbReference type="Gene3D" id="3.30.420.10">
    <property type="entry name" value="Ribonuclease H-like superfamily/Ribonuclease H"/>
    <property type="match status" value="1"/>
</dbReference>
<feature type="compositionally biased region" description="Basic residues" evidence="10">
    <location>
        <begin position="1"/>
        <end position="14"/>
    </location>
</feature>
<dbReference type="SUPFAM" id="SSF52047">
    <property type="entry name" value="RNI-like"/>
    <property type="match status" value="1"/>
</dbReference>
<dbReference type="InterPro" id="IPR001584">
    <property type="entry name" value="Integrase_cat-core"/>
</dbReference>
<keyword evidence="5" id="KW-0460">Magnesium</keyword>
<dbReference type="PANTHER" id="PTHR42648:SF11">
    <property type="entry name" value="TRANSPOSON TY4-P GAG-POL POLYPROTEIN"/>
    <property type="match status" value="1"/>
</dbReference>
<keyword evidence="4" id="KW-0378">Hydrolase</keyword>
<dbReference type="SUPFAM" id="SSF53098">
    <property type="entry name" value="Ribonuclease H-like"/>
    <property type="match status" value="1"/>
</dbReference>
<evidence type="ECO:0000256" key="9">
    <source>
        <dbReference type="ARBA" id="ARBA00023172"/>
    </source>
</evidence>
<keyword evidence="3" id="KW-0255">Endonuclease</keyword>
<comment type="caution">
    <text evidence="12">The sequence shown here is derived from an EMBL/GenBank/DDBJ whole genome shotgun (WGS) entry which is preliminary data.</text>
</comment>
<evidence type="ECO:0000256" key="6">
    <source>
        <dbReference type="ARBA" id="ARBA00022908"/>
    </source>
</evidence>
<keyword evidence="8" id="KW-0548">Nucleotidyltransferase</keyword>
<keyword evidence="1" id="KW-0540">Nuclease</keyword>
<sequence>MHALARHFRGNGSHRRPEVPGLNDKQKEYVILYLQDILKELGIRQTLTRSYTPQHNGYSEKENHILVETAHSVMHAYEEIPQVLWTEMINTAAYILNRTGPSSVNGKPPYELWIKEKPEIEHLRIIGSTCYAHISKQQRIKMDEKTEKKLKNESETERDKRERESARAWTQHFFVRELVTKDEIGIRRVDFEDQVADMMTKPIHEPRLISPPSRLPRRRQHNSSVHPQCVPCVCVCGAHCEELTDTVLDSLGEKCRCLKHLDVSYCDKMTHEAAELLRARLPSLNLVRATSLHSQMAGWDFHPPPPPTPFTGLRRLFRR</sequence>
<evidence type="ECO:0000313" key="12">
    <source>
        <dbReference type="EMBL" id="KAJ8873080.1"/>
    </source>
</evidence>
<evidence type="ECO:0000256" key="8">
    <source>
        <dbReference type="ARBA" id="ARBA00022932"/>
    </source>
</evidence>
<keyword evidence="7" id="KW-0695">RNA-directed DNA polymerase</keyword>
<dbReference type="InterPro" id="IPR036397">
    <property type="entry name" value="RNaseH_sf"/>
</dbReference>
<dbReference type="InterPro" id="IPR012337">
    <property type="entry name" value="RNaseH-like_sf"/>
</dbReference>
<evidence type="ECO:0000256" key="7">
    <source>
        <dbReference type="ARBA" id="ARBA00022918"/>
    </source>
</evidence>
<feature type="region of interest" description="Disordered" evidence="10">
    <location>
        <begin position="142"/>
        <end position="163"/>
    </location>
</feature>
<keyword evidence="6" id="KW-0229">DNA integration</keyword>
<reference evidence="12 13" key="1">
    <citation type="submission" date="2023-02" db="EMBL/GenBank/DDBJ databases">
        <title>LHISI_Scaffold_Assembly.</title>
        <authorList>
            <person name="Stuart O.P."/>
            <person name="Cleave R."/>
            <person name="Magrath M.J.L."/>
            <person name="Mikheyev A.S."/>
        </authorList>
    </citation>
    <scope>NUCLEOTIDE SEQUENCE [LARGE SCALE GENOMIC DNA]</scope>
    <source>
        <strain evidence="12">Daus_M_001</strain>
        <tissue evidence="12">Leg muscle</tissue>
    </source>
</reference>
<keyword evidence="8" id="KW-0239">DNA-directed DNA polymerase</keyword>
<keyword evidence="2" id="KW-0479">Metal-binding</keyword>
<evidence type="ECO:0000256" key="4">
    <source>
        <dbReference type="ARBA" id="ARBA00022801"/>
    </source>
</evidence>
<evidence type="ECO:0000256" key="5">
    <source>
        <dbReference type="ARBA" id="ARBA00022842"/>
    </source>
</evidence>
<accession>A0ABQ9GM38</accession>
<evidence type="ECO:0000256" key="1">
    <source>
        <dbReference type="ARBA" id="ARBA00022722"/>
    </source>
</evidence>
<feature type="region of interest" description="Disordered" evidence="10">
    <location>
        <begin position="1"/>
        <end position="21"/>
    </location>
</feature>
<evidence type="ECO:0000259" key="11">
    <source>
        <dbReference type="PROSITE" id="PS50994"/>
    </source>
</evidence>
<dbReference type="InterPro" id="IPR032675">
    <property type="entry name" value="LRR_dom_sf"/>
</dbReference>
<dbReference type="Gene3D" id="3.80.10.10">
    <property type="entry name" value="Ribonuclease Inhibitor"/>
    <property type="match status" value="1"/>
</dbReference>
<keyword evidence="9" id="KW-0233">DNA recombination</keyword>
<dbReference type="PROSITE" id="PS50994">
    <property type="entry name" value="INTEGRASE"/>
    <property type="match status" value="1"/>
</dbReference>
<name>A0ABQ9GM38_9NEOP</name>
<protein>
    <recommendedName>
        <fullName evidence="11">Integrase catalytic domain-containing protein</fullName>
    </recommendedName>
</protein>
<gene>
    <name evidence="12" type="ORF">PR048_026696</name>
</gene>
<evidence type="ECO:0000256" key="10">
    <source>
        <dbReference type="SAM" id="MobiDB-lite"/>
    </source>
</evidence>
<dbReference type="InterPro" id="IPR039537">
    <property type="entry name" value="Retrotran_Ty1/copia-like"/>
</dbReference>
<dbReference type="PANTHER" id="PTHR42648">
    <property type="entry name" value="TRANSPOSASE, PUTATIVE-RELATED"/>
    <property type="match status" value="1"/>
</dbReference>
<keyword evidence="8" id="KW-0808">Transferase</keyword>
<keyword evidence="13" id="KW-1185">Reference proteome</keyword>
<evidence type="ECO:0000256" key="3">
    <source>
        <dbReference type="ARBA" id="ARBA00022759"/>
    </source>
</evidence>
<organism evidence="12 13">
    <name type="scientific">Dryococelus australis</name>
    <dbReference type="NCBI Taxonomy" id="614101"/>
    <lineage>
        <taxon>Eukaryota</taxon>
        <taxon>Metazoa</taxon>
        <taxon>Ecdysozoa</taxon>
        <taxon>Arthropoda</taxon>
        <taxon>Hexapoda</taxon>
        <taxon>Insecta</taxon>
        <taxon>Pterygota</taxon>
        <taxon>Neoptera</taxon>
        <taxon>Polyneoptera</taxon>
        <taxon>Phasmatodea</taxon>
        <taxon>Verophasmatodea</taxon>
        <taxon>Anareolatae</taxon>
        <taxon>Phasmatidae</taxon>
        <taxon>Eurycanthinae</taxon>
        <taxon>Dryococelus</taxon>
    </lineage>
</organism>
<feature type="domain" description="Integrase catalytic" evidence="11">
    <location>
        <begin position="1"/>
        <end position="117"/>
    </location>
</feature>
<dbReference type="Proteomes" id="UP001159363">
    <property type="component" value="Chromosome 10"/>
</dbReference>
<dbReference type="EMBL" id="JARBHB010000011">
    <property type="protein sequence ID" value="KAJ8873080.1"/>
    <property type="molecule type" value="Genomic_DNA"/>
</dbReference>
<proteinExistence type="predicted"/>
<evidence type="ECO:0000256" key="2">
    <source>
        <dbReference type="ARBA" id="ARBA00022723"/>
    </source>
</evidence>
<evidence type="ECO:0000313" key="13">
    <source>
        <dbReference type="Proteomes" id="UP001159363"/>
    </source>
</evidence>